<dbReference type="EMBL" id="JAERQJ010000005">
    <property type="protein sequence ID" value="MBL0684524.1"/>
    <property type="molecule type" value="Genomic_DNA"/>
</dbReference>
<dbReference type="InterPro" id="IPR011335">
    <property type="entry name" value="Restrct_endonuc-II-like"/>
</dbReference>
<evidence type="ECO:0000259" key="2">
    <source>
        <dbReference type="Pfam" id="PF04480"/>
    </source>
</evidence>
<dbReference type="AlphaFoldDB" id="A0A936ZRY1"/>
<dbReference type="InterPro" id="IPR007569">
    <property type="entry name" value="DUF559"/>
</dbReference>
<evidence type="ECO:0000259" key="1">
    <source>
        <dbReference type="Pfam" id="PF02602"/>
    </source>
</evidence>
<evidence type="ECO:0000313" key="3">
    <source>
        <dbReference type="EMBL" id="MBL0684524.1"/>
    </source>
</evidence>
<dbReference type="InterPro" id="IPR047216">
    <property type="entry name" value="Endonuclease_DUF559_bact"/>
</dbReference>
<dbReference type="InterPro" id="IPR036108">
    <property type="entry name" value="4pyrrol_syn_uPrphyn_synt_sf"/>
</dbReference>
<protein>
    <submittedName>
        <fullName evidence="3">DUF559 domain-containing protein</fullName>
    </submittedName>
</protein>
<name>A0A936ZRY1_9FLAO</name>
<dbReference type="Gene3D" id="3.40.50.10090">
    <property type="match status" value="2"/>
</dbReference>
<dbReference type="InterPro" id="IPR003754">
    <property type="entry name" value="4pyrrol_synth_uPrphyn_synth"/>
</dbReference>
<keyword evidence="4" id="KW-1185">Reference proteome</keyword>
<gene>
    <name evidence="3" type="ORF">JJQ60_13425</name>
</gene>
<dbReference type="RefSeq" id="WP_201920909.1">
    <property type="nucleotide sequence ID" value="NZ_BAABAX010000031.1"/>
</dbReference>
<organism evidence="3 4">
    <name type="scientific">Aquimarina mytili</name>
    <dbReference type="NCBI Taxonomy" id="874423"/>
    <lineage>
        <taxon>Bacteria</taxon>
        <taxon>Pseudomonadati</taxon>
        <taxon>Bacteroidota</taxon>
        <taxon>Flavobacteriia</taxon>
        <taxon>Flavobacteriales</taxon>
        <taxon>Flavobacteriaceae</taxon>
        <taxon>Aquimarina</taxon>
    </lineage>
</organism>
<dbReference type="PANTHER" id="PTHR38590:SF1">
    <property type="entry name" value="BLL0828 PROTEIN"/>
    <property type="match status" value="1"/>
</dbReference>
<proteinExistence type="predicted"/>
<dbReference type="GO" id="GO:0033014">
    <property type="term" value="P:tetrapyrrole biosynthetic process"/>
    <property type="evidence" value="ECO:0007669"/>
    <property type="project" value="InterPro"/>
</dbReference>
<dbReference type="Proteomes" id="UP000651057">
    <property type="component" value="Unassembled WGS sequence"/>
</dbReference>
<dbReference type="Pfam" id="PF04480">
    <property type="entry name" value="DUF559"/>
    <property type="match status" value="1"/>
</dbReference>
<reference evidence="3" key="1">
    <citation type="submission" date="2021-01" db="EMBL/GenBank/DDBJ databases">
        <authorList>
            <person name="Zhong Y.L."/>
        </authorList>
    </citation>
    <scope>NUCLEOTIDE SEQUENCE</scope>
    <source>
        <strain evidence="3">KCTC 23302</strain>
    </source>
</reference>
<dbReference type="SUPFAM" id="SSF52980">
    <property type="entry name" value="Restriction endonuclease-like"/>
    <property type="match status" value="1"/>
</dbReference>
<dbReference type="Pfam" id="PF02602">
    <property type="entry name" value="HEM4"/>
    <property type="match status" value="1"/>
</dbReference>
<feature type="domain" description="DUF559" evidence="2">
    <location>
        <begin position="5"/>
        <end position="111"/>
    </location>
</feature>
<dbReference type="SUPFAM" id="SSF69618">
    <property type="entry name" value="HemD-like"/>
    <property type="match status" value="1"/>
</dbReference>
<dbReference type="GO" id="GO:0004852">
    <property type="term" value="F:uroporphyrinogen-III synthase activity"/>
    <property type="evidence" value="ECO:0007669"/>
    <property type="project" value="InterPro"/>
</dbReference>
<dbReference type="CDD" id="cd01038">
    <property type="entry name" value="Endonuclease_DUF559"/>
    <property type="match status" value="1"/>
</dbReference>
<accession>A0A936ZRY1</accession>
<feature type="domain" description="Tetrapyrrole biosynthesis uroporphyrinogen III synthase" evidence="1">
    <location>
        <begin position="154"/>
        <end position="341"/>
    </location>
</feature>
<evidence type="ECO:0000313" key="4">
    <source>
        <dbReference type="Proteomes" id="UP000651057"/>
    </source>
</evidence>
<dbReference type="PANTHER" id="PTHR38590">
    <property type="entry name" value="BLL0828 PROTEIN"/>
    <property type="match status" value="1"/>
</dbReference>
<comment type="caution">
    <text evidence="3">The sequence shown here is derived from an EMBL/GenBank/DDBJ whole genome shotgun (WGS) entry which is preliminary data.</text>
</comment>
<dbReference type="CDD" id="cd06578">
    <property type="entry name" value="HemD"/>
    <property type="match status" value="1"/>
</dbReference>
<sequence>MNIKTQISRLLHKEQTKAEAKLWNYLRNRRFENLKFRRQHSLKSYVVDFVNIECQIIIELDGEYHHDILQQEKDRLRDVHLEALGYTVLRFENKVVFEDPDLILDKIKESVKINKGKVSSKNPLTLTLSPRRGDNPPTILSTKKLSLAQKELLLNTGIGFVEYDGIQIEFLDSSIGKSEIRNAIFTSKNAVKSVLKSGTNISNCFCVGENTKKLLEENGKKVIETAQNASDLAKIIIKKYQNESFLFFCGNLRRNELPDLLKQNDVEIKEQVVYKTHLNSRKFDRSFDGVLFFSPSGVQSYVLENTLDKSVVFCIGNTTASEVRKYTNTIIIANKPTVENVIVQAAKYFNQDLSSQI</sequence>
<dbReference type="Gene3D" id="3.40.960.10">
    <property type="entry name" value="VSR Endonuclease"/>
    <property type="match status" value="1"/>
</dbReference>